<organism evidence="1 2">
    <name type="scientific">Scutellospora calospora</name>
    <dbReference type="NCBI Taxonomy" id="85575"/>
    <lineage>
        <taxon>Eukaryota</taxon>
        <taxon>Fungi</taxon>
        <taxon>Fungi incertae sedis</taxon>
        <taxon>Mucoromycota</taxon>
        <taxon>Glomeromycotina</taxon>
        <taxon>Glomeromycetes</taxon>
        <taxon>Diversisporales</taxon>
        <taxon>Gigasporaceae</taxon>
        <taxon>Scutellospora</taxon>
    </lineage>
</organism>
<dbReference type="Proteomes" id="UP000789860">
    <property type="component" value="Unassembled WGS sequence"/>
</dbReference>
<gene>
    <name evidence="1" type="ORF">SCALOS_LOCUS5606</name>
</gene>
<reference evidence="1" key="1">
    <citation type="submission" date="2021-06" db="EMBL/GenBank/DDBJ databases">
        <authorList>
            <person name="Kallberg Y."/>
            <person name="Tangrot J."/>
            <person name="Rosling A."/>
        </authorList>
    </citation>
    <scope>NUCLEOTIDE SEQUENCE</scope>
    <source>
        <strain evidence="1">AU212A</strain>
    </source>
</reference>
<dbReference type="EMBL" id="CAJVPM010009397">
    <property type="protein sequence ID" value="CAG8563856.1"/>
    <property type="molecule type" value="Genomic_DNA"/>
</dbReference>
<accession>A0ACA9M5R4</accession>
<evidence type="ECO:0000313" key="2">
    <source>
        <dbReference type="Proteomes" id="UP000789860"/>
    </source>
</evidence>
<feature type="non-terminal residue" evidence="1">
    <location>
        <position position="1"/>
    </location>
</feature>
<keyword evidence="2" id="KW-1185">Reference proteome</keyword>
<protein>
    <submittedName>
        <fullName evidence="1">5222_t:CDS:1</fullName>
    </submittedName>
</protein>
<name>A0ACA9M5R4_9GLOM</name>
<sequence>PTLCHSSKSQIDTFKNFLELNFRLPKGQGIATLNRTSQNEAFNRVKLVYLDKKINYWKSYAARHALAVLHYNESVIESSYSAQQKLNELAEFDFDKELVPYKKKVLERLLNNEFYPSFALLIVDFNVTIRCIGCYVFKKCFKDNKIENEMQQDAIENEILVDKIENEMQQSEINQPQGLAQCVKIIAENIFKFKFPKPEQVDAIKYYMEDEKDTLIIMKTSSGKSFCYGNLGKLKRYFPNIQIMALIATLSYDNAIALRNDLNIDENNFRVVRENDLFLSLIDSVEETGHTIIYCARVKDCLKVFEALDQKIEKIIDVYNGQLLDSEKNDVIKR</sequence>
<proteinExistence type="predicted"/>
<evidence type="ECO:0000313" key="1">
    <source>
        <dbReference type="EMBL" id="CAG8563856.1"/>
    </source>
</evidence>
<comment type="caution">
    <text evidence="1">The sequence shown here is derived from an EMBL/GenBank/DDBJ whole genome shotgun (WGS) entry which is preliminary data.</text>
</comment>